<feature type="non-terminal residue" evidence="2">
    <location>
        <position position="1"/>
    </location>
</feature>
<feature type="non-terminal residue" evidence="2">
    <location>
        <position position="459"/>
    </location>
</feature>
<evidence type="ECO:0000256" key="1">
    <source>
        <dbReference type="SAM" id="MobiDB-lite"/>
    </source>
</evidence>
<feature type="region of interest" description="Disordered" evidence="1">
    <location>
        <begin position="221"/>
        <end position="245"/>
    </location>
</feature>
<dbReference type="Proteomes" id="UP000669903">
    <property type="component" value="Unassembled WGS sequence"/>
</dbReference>
<sequence length="459" mass="51059">MRVRRPSYVTAWKTRSSACSRRIRVTHVRRRRPLTLFRHCQVLQHITIEPETIGREMGMCDVTRHDARRAEARRGEARRGEARNRRSRTPGDEAPCRSNGSTTAGSQEANRLRSRATVDGDEPTEDSDGSERERQPEREARRSEERGREKGKEEREREREREREKQIGARSSGKREQTTWSNSVFTSRAVRGSRGHVLIGSWPATGRCTLYVVVVDDGCSSTVSRRDSRGQDSSPSVRSAGFSVETADGARPTMAMMTFGTLVALGKPFPLISLIDGTQQQAAGTSIVVAMPFVMRKVEPRHVCRGHVPAGSHPGWPVGAELEAVANGTLTTSLKQLASLLTVAEDIFANLTAELAQVAERSGHLRHKLDKVEERLCTVDPKKIPVLSRPLRHDVNNTESGWTGPHLESLNAVLTDISKSVSRRISPNNFTVLLKGHAFVSAVMAPFRREESLRANRLT</sequence>
<organism evidence="2 3">
    <name type="scientific">Acromyrmex charruanus</name>
    <dbReference type="NCBI Taxonomy" id="2715315"/>
    <lineage>
        <taxon>Eukaryota</taxon>
        <taxon>Metazoa</taxon>
        <taxon>Ecdysozoa</taxon>
        <taxon>Arthropoda</taxon>
        <taxon>Hexapoda</taxon>
        <taxon>Insecta</taxon>
        <taxon>Pterygota</taxon>
        <taxon>Neoptera</taxon>
        <taxon>Endopterygota</taxon>
        <taxon>Hymenoptera</taxon>
        <taxon>Apocrita</taxon>
        <taxon>Aculeata</taxon>
        <taxon>Formicoidea</taxon>
        <taxon>Formicidae</taxon>
        <taxon>Myrmicinae</taxon>
        <taxon>Acromyrmex</taxon>
    </lineage>
</organism>
<evidence type="ECO:0000313" key="3">
    <source>
        <dbReference type="Proteomes" id="UP000669903"/>
    </source>
</evidence>
<feature type="compositionally biased region" description="Basic and acidic residues" evidence="1">
    <location>
        <begin position="68"/>
        <end position="95"/>
    </location>
</feature>
<feature type="region of interest" description="Disordered" evidence="1">
    <location>
        <begin position="68"/>
        <end position="180"/>
    </location>
</feature>
<feature type="compositionally biased region" description="Acidic residues" evidence="1">
    <location>
        <begin position="119"/>
        <end position="128"/>
    </location>
</feature>
<feature type="compositionally biased region" description="Basic and acidic residues" evidence="1">
    <location>
        <begin position="129"/>
        <end position="177"/>
    </location>
</feature>
<proteinExistence type="predicted"/>
<name>A0A836JXD2_9HYME</name>
<comment type="caution">
    <text evidence="2">The sequence shown here is derived from an EMBL/GenBank/DDBJ whole genome shotgun (WGS) entry which is preliminary data.</text>
</comment>
<gene>
    <name evidence="2" type="primary">Wasf3_1</name>
    <name evidence="2" type="ORF">G6Z76_0004348</name>
</gene>
<keyword evidence="3" id="KW-1185">Reference proteome</keyword>
<feature type="compositionally biased region" description="Polar residues" evidence="1">
    <location>
        <begin position="98"/>
        <end position="109"/>
    </location>
</feature>
<evidence type="ECO:0000313" key="2">
    <source>
        <dbReference type="EMBL" id="KAG5329122.1"/>
    </source>
</evidence>
<dbReference type="Gene3D" id="1.20.5.340">
    <property type="match status" value="1"/>
</dbReference>
<accession>A0A836JXD2</accession>
<dbReference type="EMBL" id="JAANIC010006349">
    <property type="protein sequence ID" value="KAG5329122.1"/>
    <property type="molecule type" value="Genomic_DNA"/>
</dbReference>
<reference evidence="2" key="1">
    <citation type="submission" date="2020-03" db="EMBL/GenBank/DDBJ databases">
        <title>Relaxed selection underlies rapid genomic changes in the transitions from sociality to social parasitism in ants.</title>
        <authorList>
            <person name="Bi X."/>
        </authorList>
    </citation>
    <scope>NUCLEOTIDE SEQUENCE</scope>
    <source>
        <strain evidence="2">BGI-DK2014a</strain>
        <tissue evidence="2">Whole body</tissue>
    </source>
</reference>
<dbReference type="AlphaFoldDB" id="A0A836JXD2"/>
<protein>
    <submittedName>
        <fullName evidence="2">WASF3 protein</fullName>
    </submittedName>
</protein>